<evidence type="ECO:0000256" key="1">
    <source>
        <dbReference type="ARBA" id="ARBA00004167"/>
    </source>
</evidence>
<dbReference type="SMART" id="SM00404">
    <property type="entry name" value="PTPc_motif"/>
    <property type="match status" value="2"/>
</dbReference>
<name>A0AA38M933_9CUCU</name>
<dbReference type="Pfam" id="PF00102">
    <property type="entry name" value="Y_phosphatase"/>
    <property type="match status" value="2"/>
</dbReference>
<dbReference type="CDD" id="cd00047">
    <property type="entry name" value="PTPc"/>
    <property type="match status" value="2"/>
</dbReference>
<dbReference type="InterPro" id="IPR050348">
    <property type="entry name" value="Protein-Tyr_Phosphatase"/>
</dbReference>
<dbReference type="FunFam" id="3.90.190.10:FF:000026">
    <property type="entry name" value="tyrosine-protein phosphatase non-receptor type 9"/>
    <property type="match status" value="1"/>
</dbReference>
<dbReference type="CDD" id="cd00063">
    <property type="entry name" value="FN3"/>
    <property type="match status" value="3"/>
</dbReference>
<dbReference type="PROSITE" id="PS50853">
    <property type="entry name" value="FN3"/>
    <property type="match status" value="2"/>
</dbReference>
<dbReference type="GO" id="GO:0008045">
    <property type="term" value="P:motor neuron axon guidance"/>
    <property type="evidence" value="ECO:0007669"/>
    <property type="project" value="TreeGrafter"/>
</dbReference>
<evidence type="ECO:0000256" key="7">
    <source>
        <dbReference type="ARBA" id="ARBA00023136"/>
    </source>
</evidence>
<keyword evidence="9" id="KW-1133">Transmembrane helix</keyword>
<keyword evidence="9" id="KW-0812">Transmembrane</keyword>
<gene>
    <name evidence="13" type="ORF">Zmor_019317</name>
</gene>
<dbReference type="Gene3D" id="2.60.40.10">
    <property type="entry name" value="Immunoglobulins"/>
    <property type="match status" value="4"/>
</dbReference>
<dbReference type="GO" id="GO:0004725">
    <property type="term" value="F:protein tyrosine phosphatase activity"/>
    <property type="evidence" value="ECO:0007669"/>
    <property type="project" value="UniProtKB-EC"/>
</dbReference>
<dbReference type="EMBL" id="JALNTZ010000006">
    <property type="protein sequence ID" value="KAJ3647439.1"/>
    <property type="molecule type" value="Genomic_DNA"/>
</dbReference>
<comment type="caution">
    <text evidence="13">The sequence shown here is derived from an EMBL/GenBank/DDBJ whole genome shotgun (WGS) entry which is preliminary data.</text>
</comment>
<evidence type="ECO:0000256" key="4">
    <source>
        <dbReference type="ARBA" id="ARBA00022729"/>
    </source>
</evidence>
<keyword evidence="7 9" id="KW-0472">Membrane</keyword>
<evidence type="ECO:0000259" key="11">
    <source>
        <dbReference type="PROSITE" id="PS50056"/>
    </source>
</evidence>
<proteinExistence type="inferred from homology"/>
<dbReference type="GO" id="GO:0016020">
    <property type="term" value="C:membrane"/>
    <property type="evidence" value="ECO:0007669"/>
    <property type="project" value="UniProtKB-SubCell"/>
</dbReference>
<evidence type="ECO:0000313" key="13">
    <source>
        <dbReference type="EMBL" id="KAJ3647439.1"/>
    </source>
</evidence>
<dbReference type="InterPro" id="IPR003961">
    <property type="entry name" value="FN3_dom"/>
</dbReference>
<keyword evidence="5" id="KW-0378">Hydrolase</keyword>
<evidence type="ECO:0000256" key="3">
    <source>
        <dbReference type="ARBA" id="ARBA00013064"/>
    </source>
</evidence>
<protein>
    <recommendedName>
        <fullName evidence="3">protein-tyrosine-phosphatase</fullName>
        <ecNumber evidence="3">3.1.3.48</ecNumber>
    </recommendedName>
</protein>
<feature type="domain" description="Tyrosine-protein phosphatase" evidence="10">
    <location>
        <begin position="1327"/>
        <end position="1560"/>
    </location>
</feature>
<feature type="domain" description="Fibronectin type-III" evidence="12">
    <location>
        <begin position="585"/>
        <end position="683"/>
    </location>
</feature>
<dbReference type="PANTHER" id="PTHR19134:SF562">
    <property type="entry name" value="PROTEIN-TYROSINE-PHOSPHATASE"/>
    <property type="match status" value="1"/>
</dbReference>
<evidence type="ECO:0000259" key="12">
    <source>
        <dbReference type="PROSITE" id="PS50853"/>
    </source>
</evidence>
<organism evidence="13 14">
    <name type="scientific">Zophobas morio</name>
    <dbReference type="NCBI Taxonomy" id="2755281"/>
    <lineage>
        <taxon>Eukaryota</taxon>
        <taxon>Metazoa</taxon>
        <taxon>Ecdysozoa</taxon>
        <taxon>Arthropoda</taxon>
        <taxon>Hexapoda</taxon>
        <taxon>Insecta</taxon>
        <taxon>Pterygota</taxon>
        <taxon>Neoptera</taxon>
        <taxon>Endopterygota</taxon>
        <taxon>Coleoptera</taxon>
        <taxon>Polyphaga</taxon>
        <taxon>Cucujiformia</taxon>
        <taxon>Tenebrionidae</taxon>
        <taxon>Zophobas</taxon>
    </lineage>
</organism>
<dbReference type="SMART" id="SM00060">
    <property type="entry name" value="FN3"/>
    <property type="match status" value="3"/>
</dbReference>
<keyword evidence="6" id="KW-0904">Protein phosphatase</keyword>
<dbReference type="PRINTS" id="PR00700">
    <property type="entry name" value="PRTYPHPHTASE"/>
</dbReference>
<feature type="domain" description="Tyrosine specific protein phosphatases" evidence="11">
    <location>
        <begin position="1478"/>
        <end position="1551"/>
    </location>
</feature>
<evidence type="ECO:0000256" key="9">
    <source>
        <dbReference type="SAM" id="Phobius"/>
    </source>
</evidence>
<dbReference type="InterPro" id="IPR000242">
    <property type="entry name" value="PTP_cat"/>
</dbReference>
<accession>A0AA38M933</accession>
<evidence type="ECO:0000313" key="14">
    <source>
        <dbReference type="Proteomes" id="UP001168821"/>
    </source>
</evidence>
<evidence type="ECO:0000259" key="10">
    <source>
        <dbReference type="PROSITE" id="PS50055"/>
    </source>
</evidence>
<evidence type="ECO:0000256" key="6">
    <source>
        <dbReference type="ARBA" id="ARBA00022912"/>
    </source>
</evidence>
<dbReference type="PANTHER" id="PTHR19134">
    <property type="entry name" value="RECEPTOR-TYPE TYROSINE-PROTEIN PHOSPHATASE"/>
    <property type="match status" value="1"/>
</dbReference>
<reference evidence="13" key="1">
    <citation type="journal article" date="2023" name="G3 (Bethesda)">
        <title>Whole genome assemblies of Zophobas morio and Tenebrio molitor.</title>
        <authorList>
            <person name="Kaur S."/>
            <person name="Stinson S.A."/>
            <person name="diCenzo G.C."/>
        </authorList>
    </citation>
    <scope>NUCLEOTIDE SEQUENCE</scope>
    <source>
        <strain evidence="13">QUZm001</strain>
    </source>
</reference>
<evidence type="ECO:0000256" key="5">
    <source>
        <dbReference type="ARBA" id="ARBA00022801"/>
    </source>
</evidence>
<evidence type="ECO:0000256" key="8">
    <source>
        <dbReference type="ARBA" id="ARBA00051722"/>
    </source>
</evidence>
<dbReference type="EC" id="3.1.3.48" evidence="3"/>
<dbReference type="Gene3D" id="2.170.300.10">
    <property type="entry name" value="Tie2 ligand-binding domain superfamily"/>
    <property type="match status" value="1"/>
</dbReference>
<dbReference type="FunFam" id="3.90.190.10:FF:000102">
    <property type="entry name" value="Receptor-type tyrosine-protein phosphatase"/>
    <property type="match status" value="1"/>
</dbReference>
<keyword evidence="4" id="KW-0732">Signal</keyword>
<comment type="similarity">
    <text evidence="2">Belongs to the protein-tyrosine phosphatase family.</text>
</comment>
<dbReference type="InterPro" id="IPR036116">
    <property type="entry name" value="FN3_sf"/>
</dbReference>
<dbReference type="SMART" id="SM00194">
    <property type="entry name" value="PTPc"/>
    <property type="match status" value="2"/>
</dbReference>
<feature type="domain" description="Tyrosine-protein phosphatase" evidence="10">
    <location>
        <begin position="1016"/>
        <end position="1270"/>
    </location>
</feature>
<keyword evidence="14" id="KW-1185">Reference proteome</keyword>
<dbReference type="Proteomes" id="UP001168821">
    <property type="component" value="Unassembled WGS sequence"/>
</dbReference>
<evidence type="ECO:0000256" key="2">
    <source>
        <dbReference type="ARBA" id="ARBA00009580"/>
    </source>
</evidence>
<comment type="catalytic activity">
    <reaction evidence="8">
        <text>O-phospho-L-tyrosyl-[protein] + H2O = L-tyrosyl-[protein] + phosphate</text>
        <dbReference type="Rhea" id="RHEA:10684"/>
        <dbReference type="Rhea" id="RHEA-COMP:10136"/>
        <dbReference type="Rhea" id="RHEA-COMP:20101"/>
        <dbReference type="ChEBI" id="CHEBI:15377"/>
        <dbReference type="ChEBI" id="CHEBI:43474"/>
        <dbReference type="ChEBI" id="CHEBI:46858"/>
        <dbReference type="ChEBI" id="CHEBI:61978"/>
        <dbReference type="EC" id="3.1.3.48"/>
    </reaction>
</comment>
<feature type="domain" description="Fibronectin type-III" evidence="12">
    <location>
        <begin position="377"/>
        <end position="478"/>
    </location>
</feature>
<feature type="transmembrane region" description="Helical" evidence="9">
    <location>
        <begin position="928"/>
        <end position="948"/>
    </location>
</feature>
<dbReference type="InterPro" id="IPR000387">
    <property type="entry name" value="Tyr_Pase_dom"/>
</dbReference>
<comment type="subcellular location">
    <subcellularLocation>
        <location evidence="1">Membrane</location>
        <topology evidence="1">Single-pass membrane protein</topology>
    </subcellularLocation>
</comment>
<dbReference type="PROSITE" id="PS00383">
    <property type="entry name" value="TYR_PHOSPHATASE_1"/>
    <property type="match status" value="1"/>
</dbReference>
<dbReference type="PROSITE" id="PS50056">
    <property type="entry name" value="TYR_PHOSPHATASE_2"/>
    <property type="match status" value="2"/>
</dbReference>
<dbReference type="InterPro" id="IPR003595">
    <property type="entry name" value="Tyr_Pase_cat"/>
</dbReference>
<dbReference type="Pfam" id="PF00041">
    <property type="entry name" value="fn3"/>
    <property type="match status" value="3"/>
</dbReference>
<dbReference type="InterPro" id="IPR029021">
    <property type="entry name" value="Prot-tyrosine_phosphatase-like"/>
</dbReference>
<dbReference type="SUPFAM" id="SSF49265">
    <property type="entry name" value="Fibronectin type III"/>
    <property type="match status" value="2"/>
</dbReference>
<feature type="domain" description="Tyrosine specific protein phosphatases" evidence="11">
    <location>
        <begin position="1187"/>
        <end position="1261"/>
    </location>
</feature>
<dbReference type="InterPro" id="IPR013783">
    <property type="entry name" value="Ig-like_fold"/>
</dbReference>
<sequence length="1571" mass="178612">MPKWTEITFVKRATEAKSVKFAIITTGEITSHSYWDIQEIQQCGENGLRMIQLDMMPNCQLLNSDNKVISLDNAVTPSYADKYTKCAENTVSTHCVPCDSFLNEDCGQLKVCENNQNGLLCSCSAGYKTGKKKINCQTRCDFGTYGHHCSKTCNTHCMGNCNFIDGTCKSCSNDYMGPKCEIAPTPFFKNSPKIKKIGYTNAEILVDNFELERFSDTDSSRYEYTVQYKETNSTEWTLHSDSADVGMSHTFKIKNLKPGVKYFVRSTIKKYVGNFSDSIPRNDFITKCDALKSEDFQVEPTNTTAYITVKLDSKFKICKLKNSETSIEIQPNVPKFSYHLEDMTLNINGLYPFENFTLTIKNNNTIVKIPFSTTEGVPGNVTNVVARATSDSKIDVKWKAPPKLHGNFQDFVVSYKIIKYLTCDAAPTHLEELTEISTDPSITLSNLNPYTLYSISVKARNTKLSGLEEKVEQNTPQSDTIRDQEIPKASLKKTNSRSVEFEFSSVPCSNLGGPIEVVTNAVCLTVWCKDQNVSNSFTYPQHKTLTLNSLAPFTNYQLTFGFHRNNFSKIITFGSFETKTESPYAVNNLSVYSKNTHSISVRWRPPSPPTGILKLYLIKLLEKAENISVTNVPCFLWPEYQCYTLKNLSENMNYSVQLSAKNEEPDNFGQTSLVKAITKIEPSEKPPDVMVKWTLENYLDIRWKHPVVANGEIQSFKIRILQLSSKNKRIDTSLNITKDQYKPTYQKIVKSQDIRTSTNYKIVVEAFNGMEGKEGYVTDLSPPEIPVLEREPKIVNVSNITITLQVEKNKNINNNNTYKLFLLVSNANLQSDSYPPELQNFENNFGISLSPVRVIYECNSLSTTKQFVIGQNGSVTNCKQVSNISLTTGTSYNVTVMLVSTYRDKSSYKLYSKSALTSGESSNTPRDLTLLALLLLLLIIPIVIFIYIKRRPITEKFTSFKTNMFGNDPLLEETGGEDTPLATVLKPAENTKVYSKKIPLSSFVDYVKESLNNNELKRQHELFPRGQTKPWDYGAIKENKSKNRYNNLIAYDHTRVILKKISGKPHSDYINANYIDGYKVKNAFIATQGPKLSTVNDFWRMIWQEGVQHIAMLANIQEGGKKKVEKYWPDKHETLPFQDITVYYISSEMFADYEHRRFRVVCKDETREVQQYHFLSWPDHGVPLYSQSLIPFLMTLQSIQLDSKSPIVVHCSAGVGRTGTIILCDTCLRMAAEENCVDVLKTLQQLRDQRPNMVDNIQQYKLAHLVIVEYFFGMYSGLSCQTLNAEVKKLIKGGGIKKQMSYLDETAWQDQTMKSVANKSDKFVIVKEKNREQTIVPECQGCIFLSRYPLDDEASTYINAVRVDGFQCPGRFIVTQQPMQNTLGDFWRLIHAQETSLIISLNEINLNNKSSCHFWPSTEQAFKPVDYITLKLANISSSEFHDLISVHMHVNDSNEYKLVEIMALKTWPARTNCPKNIKNFLSFYESVNVESRQSKPVVVTCFDGALACGLYVALTFIIEKINLEQLCDVCQAVRTVRHNRSQFVRSEEQFEFLYKAAVAYVEGFQDYANFS</sequence>
<dbReference type="SUPFAM" id="SSF52799">
    <property type="entry name" value="(Phosphotyrosine protein) phosphatases II"/>
    <property type="match status" value="2"/>
</dbReference>
<dbReference type="PROSITE" id="PS50055">
    <property type="entry name" value="TYR_PHOSPHATASE_PTP"/>
    <property type="match status" value="2"/>
</dbReference>
<dbReference type="InterPro" id="IPR016130">
    <property type="entry name" value="Tyr_Pase_AS"/>
</dbReference>
<dbReference type="Gene3D" id="3.90.190.10">
    <property type="entry name" value="Protein tyrosine phosphatase superfamily"/>
    <property type="match status" value="2"/>
</dbReference>